<evidence type="ECO:0000256" key="1">
    <source>
        <dbReference type="SAM" id="Phobius"/>
    </source>
</evidence>
<dbReference type="Pfam" id="PF13239">
    <property type="entry name" value="2TM"/>
    <property type="match status" value="1"/>
</dbReference>
<evidence type="ECO:0000259" key="2">
    <source>
        <dbReference type="Pfam" id="PF13239"/>
    </source>
</evidence>
<gene>
    <name evidence="3" type="ORF">RQM59_07020</name>
</gene>
<reference evidence="3 4" key="1">
    <citation type="submission" date="2023-09" db="EMBL/GenBank/DDBJ databases">
        <title>Novel taxa isolated from Blanes Bay.</title>
        <authorList>
            <person name="Rey-Velasco X."/>
            <person name="Lucena T."/>
        </authorList>
    </citation>
    <scope>NUCLEOTIDE SEQUENCE [LARGE SCALE GENOMIC DNA]</scope>
    <source>
        <strain evidence="3 4">S356</strain>
    </source>
</reference>
<proteinExistence type="predicted"/>
<keyword evidence="1" id="KW-0472">Membrane</keyword>
<accession>A0ABU3LFS2</accession>
<evidence type="ECO:0000313" key="4">
    <source>
        <dbReference type="Proteomes" id="UP001257277"/>
    </source>
</evidence>
<dbReference type="InterPro" id="IPR025698">
    <property type="entry name" value="2TM_dom"/>
</dbReference>
<dbReference type="RefSeq" id="WP_349241377.1">
    <property type="nucleotide sequence ID" value="NZ_JAVTTO010000002.1"/>
</dbReference>
<comment type="caution">
    <text evidence="3">The sequence shown here is derived from an EMBL/GenBank/DDBJ whole genome shotgun (WGS) entry which is preliminary data.</text>
</comment>
<keyword evidence="4" id="KW-1185">Reference proteome</keyword>
<sequence length="114" mass="13568">MEPNYTKEQQYLKAKKRVKDIKGFYSHLMAYIFVNIFISIVILYGLTSSEDFSFSEAIRHFGVYSTWLFWGIGLFFHWLGVFGFGSFIGKSWEEKKIKELMKEDDDRSNKILRK</sequence>
<name>A0ABU3LFS2_9FLAO</name>
<feature type="transmembrane region" description="Helical" evidence="1">
    <location>
        <begin position="24"/>
        <end position="47"/>
    </location>
</feature>
<dbReference type="Proteomes" id="UP001257277">
    <property type="component" value="Unassembled WGS sequence"/>
</dbReference>
<feature type="transmembrane region" description="Helical" evidence="1">
    <location>
        <begin position="67"/>
        <end position="88"/>
    </location>
</feature>
<evidence type="ECO:0000313" key="3">
    <source>
        <dbReference type="EMBL" id="MDT7832126.1"/>
    </source>
</evidence>
<keyword evidence="1" id="KW-0812">Transmembrane</keyword>
<protein>
    <submittedName>
        <fullName evidence="3">2TM domain-containing protein</fullName>
    </submittedName>
</protein>
<organism evidence="3 4">
    <name type="scientific">Asprobacillus argus</name>
    <dbReference type="NCBI Taxonomy" id="3076534"/>
    <lineage>
        <taxon>Bacteria</taxon>
        <taxon>Pseudomonadati</taxon>
        <taxon>Bacteroidota</taxon>
        <taxon>Flavobacteriia</taxon>
        <taxon>Flavobacteriales</taxon>
        <taxon>Flavobacteriaceae</taxon>
        <taxon>Asprobacillus</taxon>
    </lineage>
</organism>
<keyword evidence="1" id="KW-1133">Transmembrane helix</keyword>
<dbReference type="EMBL" id="JAVTTO010000002">
    <property type="protein sequence ID" value="MDT7832126.1"/>
    <property type="molecule type" value="Genomic_DNA"/>
</dbReference>
<feature type="domain" description="2TM" evidence="2">
    <location>
        <begin position="13"/>
        <end position="102"/>
    </location>
</feature>